<dbReference type="PANTHER" id="PTHR20941:SF1">
    <property type="entry name" value="FOLIC ACID SYNTHESIS PROTEIN FOL1"/>
    <property type="match status" value="1"/>
</dbReference>
<comment type="cofactor">
    <cofactor evidence="2">
        <name>Mg(2+)</name>
        <dbReference type="ChEBI" id="CHEBI:18420"/>
    </cofactor>
</comment>
<evidence type="ECO:0000313" key="11">
    <source>
        <dbReference type="Proteomes" id="UP000886752"/>
    </source>
</evidence>
<keyword evidence="7" id="KW-0460">Magnesium</keyword>
<name>A0A9D1PVF5_9BACT</name>
<dbReference type="PANTHER" id="PTHR20941">
    <property type="entry name" value="FOLATE SYNTHESIS PROTEINS"/>
    <property type="match status" value="1"/>
</dbReference>
<evidence type="ECO:0000256" key="4">
    <source>
        <dbReference type="ARBA" id="ARBA00012458"/>
    </source>
</evidence>
<gene>
    <name evidence="10" type="primary">folP</name>
    <name evidence="10" type="ORF">H9894_02535</name>
</gene>
<dbReference type="InterPro" id="IPR000489">
    <property type="entry name" value="Pterin-binding_dom"/>
</dbReference>
<dbReference type="GO" id="GO:0046656">
    <property type="term" value="P:folic acid biosynthetic process"/>
    <property type="evidence" value="ECO:0007669"/>
    <property type="project" value="UniProtKB-KW"/>
</dbReference>
<dbReference type="Proteomes" id="UP000886752">
    <property type="component" value="Unassembled WGS sequence"/>
</dbReference>
<evidence type="ECO:0000256" key="8">
    <source>
        <dbReference type="ARBA" id="ARBA00022909"/>
    </source>
</evidence>
<dbReference type="PROSITE" id="PS50972">
    <property type="entry name" value="PTERIN_BINDING"/>
    <property type="match status" value="1"/>
</dbReference>
<dbReference type="GO" id="GO:0005829">
    <property type="term" value="C:cytosol"/>
    <property type="evidence" value="ECO:0007669"/>
    <property type="project" value="TreeGrafter"/>
</dbReference>
<accession>A0A9D1PVF5</accession>
<evidence type="ECO:0000256" key="3">
    <source>
        <dbReference type="ARBA" id="ARBA00004763"/>
    </source>
</evidence>
<dbReference type="SUPFAM" id="SSF51717">
    <property type="entry name" value="Dihydropteroate synthetase-like"/>
    <property type="match status" value="1"/>
</dbReference>
<dbReference type="InterPro" id="IPR011005">
    <property type="entry name" value="Dihydropteroate_synth-like_sf"/>
</dbReference>
<dbReference type="PROSITE" id="PS00793">
    <property type="entry name" value="DHPS_2"/>
    <property type="match status" value="1"/>
</dbReference>
<keyword evidence="5 10" id="KW-0808">Transferase</keyword>
<proteinExistence type="predicted"/>
<comment type="pathway">
    <text evidence="3">Cofactor biosynthesis; tetrahydrofolate biosynthesis; 7,8-dihydrofolate from 2-amino-4-hydroxy-6-hydroxymethyl-7,8-dihydropteridine diphosphate and 4-aminobenzoate: step 1/2.</text>
</comment>
<evidence type="ECO:0000256" key="2">
    <source>
        <dbReference type="ARBA" id="ARBA00001946"/>
    </source>
</evidence>
<evidence type="ECO:0000256" key="6">
    <source>
        <dbReference type="ARBA" id="ARBA00022723"/>
    </source>
</evidence>
<dbReference type="Pfam" id="PF00809">
    <property type="entry name" value="Pterin_bind"/>
    <property type="match status" value="1"/>
</dbReference>
<dbReference type="GO" id="GO:0046654">
    <property type="term" value="P:tetrahydrofolate biosynthetic process"/>
    <property type="evidence" value="ECO:0007669"/>
    <property type="project" value="TreeGrafter"/>
</dbReference>
<comment type="caution">
    <text evidence="10">The sequence shown here is derived from an EMBL/GenBank/DDBJ whole genome shotgun (WGS) entry which is preliminary data.</text>
</comment>
<evidence type="ECO:0000256" key="1">
    <source>
        <dbReference type="ARBA" id="ARBA00000012"/>
    </source>
</evidence>
<dbReference type="GO" id="GO:0046872">
    <property type="term" value="F:metal ion binding"/>
    <property type="evidence" value="ECO:0007669"/>
    <property type="project" value="UniProtKB-KW"/>
</dbReference>
<organism evidence="10 11">
    <name type="scientific">Candidatus Desulfovibrio intestinipullorum</name>
    <dbReference type="NCBI Taxonomy" id="2838536"/>
    <lineage>
        <taxon>Bacteria</taxon>
        <taxon>Pseudomonadati</taxon>
        <taxon>Thermodesulfobacteriota</taxon>
        <taxon>Desulfovibrionia</taxon>
        <taxon>Desulfovibrionales</taxon>
        <taxon>Desulfovibrionaceae</taxon>
        <taxon>Desulfovibrio</taxon>
    </lineage>
</organism>
<reference evidence="10" key="1">
    <citation type="journal article" date="2021" name="PeerJ">
        <title>Extensive microbial diversity within the chicken gut microbiome revealed by metagenomics and culture.</title>
        <authorList>
            <person name="Gilroy R."/>
            <person name="Ravi A."/>
            <person name="Getino M."/>
            <person name="Pursley I."/>
            <person name="Horton D.L."/>
            <person name="Alikhan N.F."/>
            <person name="Baker D."/>
            <person name="Gharbi K."/>
            <person name="Hall N."/>
            <person name="Watson M."/>
            <person name="Adriaenssens E.M."/>
            <person name="Foster-Nyarko E."/>
            <person name="Jarju S."/>
            <person name="Secka A."/>
            <person name="Antonio M."/>
            <person name="Oren A."/>
            <person name="Chaudhuri R.R."/>
            <person name="La Ragione R."/>
            <person name="Hildebrand F."/>
            <person name="Pallen M.J."/>
        </authorList>
    </citation>
    <scope>NUCLEOTIDE SEQUENCE</scope>
    <source>
        <strain evidence="10">ChiHecec2B26-446</strain>
    </source>
</reference>
<dbReference type="CDD" id="cd00739">
    <property type="entry name" value="DHPS"/>
    <property type="match status" value="1"/>
</dbReference>
<dbReference type="GO" id="GO:0004156">
    <property type="term" value="F:dihydropteroate synthase activity"/>
    <property type="evidence" value="ECO:0007669"/>
    <property type="project" value="UniProtKB-EC"/>
</dbReference>
<feature type="domain" description="Pterin-binding" evidence="9">
    <location>
        <begin position="22"/>
        <end position="276"/>
    </location>
</feature>
<dbReference type="InterPro" id="IPR045031">
    <property type="entry name" value="DHP_synth-like"/>
</dbReference>
<keyword evidence="6" id="KW-0479">Metal-binding</keyword>
<protein>
    <recommendedName>
        <fullName evidence="4">dihydropteroate synthase</fullName>
        <ecNumber evidence="4">2.5.1.15</ecNumber>
    </recommendedName>
</protein>
<dbReference type="InterPro" id="IPR006390">
    <property type="entry name" value="DHP_synth_dom"/>
</dbReference>
<keyword evidence="8" id="KW-0289">Folate biosynthesis</keyword>
<sequence length="288" mass="31498">MTDTAEPCWHTSTGPLEHAGPAGILGIVNLTPDSFFAKSRCEAAEDAVARALRLLEEGADIIDLGAESSRPGAEPVSPETELERLLPVIDGIRARAPQATLSVDTYHAKTAACVLDHGVQIVNDISACSFDPELLDVLVQYRPGYVLMHCQGRPENMQDHPTYTHVVQEVADFFEQKLARLVRAGVPENRVVLDPGIGFGKRMEHNLALMAHPEAWAHLGRPSLMACSMKSVFGDLLQLPTDDRACATQVATALTCTRGYHWHRVHHVAETTRTLRLVHALSRGFPHA</sequence>
<dbReference type="EC" id="2.5.1.15" evidence="4"/>
<dbReference type="NCBIfam" id="TIGR01496">
    <property type="entry name" value="DHPS"/>
    <property type="match status" value="1"/>
</dbReference>
<evidence type="ECO:0000313" key="10">
    <source>
        <dbReference type="EMBL" id="HIW00053.1"/>
    </source>
</evidence>
<reference evidence="10" key="2">
    <citation type="submission" date="2021-04" db="EMBL/GenBank/DDBJ databases">
        <authorList>
            <person name="Gilroy R."/>
        </authorList>
    </citation>
    <scope>NUCLEOTIDE SEQUENCE</scope>
    <source>
        <strain evidence="10">ChiHecec2B26-446</strain>
    </source>
</reference>
<dbReference type="Gene3D" id="3.20.20.20">
    <property type="entry name" value="Dihydropteroate synthase-like"/>
    <property type="match status" value="1"/>
</dbReference>
<evidence type="ECO:0000256" key="5">
    <source>
        <dbReference type="ARBA" id="ARBA00022679"/>
    </source>
</evidence>
<comment type="catalytic activity">
    <reaction evidence="1">
        <text>(7,8-dihydropterin-6-yl)methyl diphosphate + 4-aminobenzoate = 7,8-dihydropteroate + diphosphate</text>
        <dbReference type="Rhea" id="RHEA:19949"/>
        <dbReference type="ChEBI" id="CHEBI:17836"/>
        <dbReference type="ChEBI" id="CHEBI:17839"/>
        <dbReference type="ChEBI" id="CHEBI:33019"/>
        <dbReference type="ChEBI" id="CHEBI:72950"/>
        <dbReference type="EC" id="2.5.1.15"/>
    </reaction>
</comment>
<evidence type="ECO:0000256" key="7">
    <source>
        <dbReference type="ARBA" id="ARBA00022842"/>
    </source>
</evidence>
<evidence type="ECO:0000259" key="9">
    <source>
        <dbReference type="PROSITE" id="PS50972"/>
    </source>
</evidence>
<dbReference type="AlphaFoldDB" id="A0A9D1PVF5"/>
<dbReference type="EMBL" id="DXHV01000031">
    <property type="protein sequence ID" value="HIW00053.1"/>
    <property type="molecule type" value="Genomic_DNA"/>
</dbReference>